<dbReference type="InterPro" id="IPR013785">
    <property type="entry name" value="Aldolase_TIM"/>
</dbReference>
<comment type="catalytic activity">
    <reaction evidence="8 9">
        <text>2 5-aminolevulinate = porphobilinogen + 2 H2O + H(+)</text>
        <dbReference type="Rhea" id="RHEA:24064"/>
        <dbReference type="ChEBI" id="CHEBI:15377"/>
        <dbReference type="ChEBI" id="CHEBI:15378"/>
        <dbReference type="ChEBI" id="CHEBI:58126"/>
        <dbReference type="ChEBI" id="CHEBI:356416"/>
        <dbReference type="EC" id="4.2.1.24"/>
    </reaction>
</comment>
<dbReference type="PANTHER" id="PTHR11458:SF0">
    <property type="entry name" value="DELTA-AMINOLEVULINIC ACID DEHYDRATASE"/>
    <property type="match status" value="1"/>
</dbReference>
<accession>A0A7R9EKY6</accession>
<dbReference type="SMART" id="SM01004">
    <property type="entry name" value="ALAD"/>
    <property type="match status" value="1"/>
</dbReference>
<sequence length="283" mass="30606">MMSLGAHIVAPSDMMDGRILAIKGALQGAGLGNRTAILSYSAKFASGFYGPFRDVTKSAPRFGDRKCYQLPPGSKGLAARATTMTIIKLFICVELSVWDCLTEVVCLLRSEARDVAEGCDMLMVKPGLAYLDIVKQTKDAHPEYPLFVYQVSGEYAMMYHAAKAGALDLRAVLEEVLLSMRRAGCLRKGNKLPLVKGLGVMDISPEAPDILIVSIKGNNGLVDVLAEVDATSKALMEAATVYFTSPGTSLESARFKLFTKKKSHKILALPPTSPSMFFAAIFR</sequence>
<evidence type="ECO:0000256" key="7">
    <source>
        <dbReference type="ARBA" id="ARBA00025861"/>
    </source>
</evidence>
<keyword evidence="5 9" id="KW-0627">Porphyrin biosynthesis</keyword>
<dbReference type="PROSITE" id="PS00169">
    <property type="entry name" value="D_ALA_DEHYDRATASE"/>
    <property type="match status" value="1"/>
</dbReference>
<keyword evidence="3" id="KW-0350">Heme biosynthesis</keyword>
<proteinExistence type="inferred from homology"/>
<dbReference type="InterPro" id="IPR001731">
    <property type="entry name" value="ALAD"/>
</dbReference>
<comment type="similarity">
    <text evidence="2">Belongs to the ALAD family.</text>
</comment>
<comment type="function">
    <text evidence="6">Catalyzes an early step in the biosynthesis of tetrapyrroles. Binds two molecules of 5-aminolevulinate per subunit, each at a distinct site, and catalyzes their condensation to form porphobilinogen.</text>
</comment>
<dbReference type="InterPro" id="IPR030656">
    <property type="entry name" value="ALAD_AS"/>
</dbReference>
<evidence type="ECO:0000256" key="2">
    <source>
        <dbReference type="ARBA" id="ARBA00008055"/>
    </source>
</evidence>
<dbReference type="GO" id="GO:0006782">
    <property type="term" value="P:protoporphyrinogen IX biosynthetic process"/>
    <property type="evidence" value="ECO:0007669"/>
    <property type="project" value="UniProtKB-UniPathway"/>
</dbReference>
<dbReference type="PANTHER" id="PTHR11458">
    <property type="entry name" value="DELTA-AMINOLEVULINIC ACID DEHYDRATASE"/>
    <property type="match status" value="1"/>
</dbReference>
<protein>
    <recommendedName>
        <fullName evidence="9">Delta-aminolevulinic acid dehydratase</fullName>
        <ecNumber evidence="9">4.2.1.24</ecNumber>
    </recommendedName>
</protein>
<reference evidence="10" key="1">
    <citation type="submission" date="2020-11" db="EMBL/GenBank/DDBJ databases">
        <authorList>
            <person name="Tran Van P."/>
        </authorList>
    </citation>
    <scope>NUCLEOTIDE SEQUENCE</scope>
</reference>
<dbReference type="SUPFAM" id="SSF51569">
    <property type="entry name" value="Aldolase"/>
    <property type="match status" value="2"/>
</dbReference>
<comment type="pathway">
    <text evidence="1">Porphyrin-containing compound metabolism; protoporphyrin-IX biosynthesis; coproporphyrinogen-III from 5-aminolevulinate: step 1/4.</text>
</comment>
<evidence type="ECO:0000256" key="8">
    <source>
        <dbReference type="ARBA" id="ARBA00047651"/>
    </source>
</evidence>
<dbReference type="UniPathway" id="UPA00251">
    <property type="reaction ID" value="UER00318"/>
</dbReference>
<evidence type="ECO:0000256" key="1">
    <source>
        <dbReference type="ARBA" id="ARBA00004694"/>
    </source>
</evidence>
<gene>
    <name evidence="10" type="ORF">TMSB3V08_LOCUS11867</name>
</gene>
<dbReference type="GO" id="GO:0008270">
    <property type="term" value="F:zinc ion binding"/>
    <property type="evidence" value="ECO:0007669"/>
    <property type="project" value="TreeGrafter"/>
</dbReference>
<dbReference type="EMBL" id="OB799355">
    <property type="protein sequence ID" value="CAD7435220.1"/>
    <property type="molecule type" value="Genomic_DNA"/>
</dbReference>
<dbReference type="Gene3D" id="3.20.20.70">
    <property type="entry name" value="Aldolase class I"/>
    <property type="match status" value="2"/>
</dbReference>
<dbReference type="GO" id="GO:0005829">
    <property type="term" value="C:cytosol"/>
    <property type="evidence" value="ECO:0007669"/>
    <property type="project" value="TreeGrafter"/>
</dbReference>
<evidence type="ECO:0000256" key="9">
    <source>
        <dbReference type="RuleBase" id="RU000515"/>
    </source>
</evidence>
<name>A0A7R9EKY6_9NEOP</name>
<dbReference type="GO" id="GO:0004655">
    <property type="term" value="F:porphobilinogen synthase activity"/>
    <property type="evidence" value="ECO:0007669"/>
    <property type="project" value="UniProtKB-EC"/>
</dbReference>
<dbReference type="Pfam" id="PF00490">
    <property type="entry name" value="ALAD"/>
    <property type="match status" value="2"/>
</dbReference>
<dbReference type="AlphaFoldDB" id="A0A7R9EKY6"/>
<evidence type="ECO:0000256" key="3">
    <source>
        <dbReference type="ARBA" id="ARBA00023133"/>
    </source>
</evidence>
<evidence type="ECO:0000256" key="6">
    <source>
        <dbReference type="ARBA" id="ARBA00025628"/>
    </source>
</evidence>
<organism evidence="10">
    <name type="scientific">Timema monikensis</name>
    <dbReference type="NCBI Taxonomy" id="170555"/>
    <lineage>
        <taxon>Eukaryota</taxon>
        <taxon>Metazoa</taxon>
        <taxon>Ecdysozoa</taxon>
        <taxon>Arthropoda</taxon>
        <taxon>Hexapoda</taxon>
        <taxon>Insecta</taxon>
        <taxon>Pterygota</taxon>
        <taxon>Neoptera</taxon>
        <taxon>Polyneoptera</taxon>
        <taxon>Phasmatodea</taxon>
        <taxon>Timematodea</taxon>
        <taxon>Timematoidea</taxon>
        <taxon>Timematidae</taxon>
        <taxon>Timema</taxon>
    </lineage>
</organism>
<evidence type="ECO:0000313" key="10">
    <source>
        <dbReference type="EMBL" id="CAD7435220.1"/>
    </source>
</evidence>
<evidence type="ECO:0000256" key="4">
    <source>
        <dbReference type="ARBA" id="ARBA00023239"/>
    </source>
</evidence>
<comment type="subunit">
    <text evidence="7">Homooctamer; active form. Homohexamer; low activity form.</text>
</comment>
<dbReference type="EC" id="4.2.1.24" evidence="9"/>
<keyword evidence="4 9" id="KW-0456">Lyase</keyword>
<evidence type="ECO:0000256" key="5">
    <source>
        <dbReference type="ARBA" id="ARBA00023244"/>
    </source>
</evidence>